<dbReference type="AlphaFoldDB" id="A0A2C6LGH9"/>
<evidence type="ECO:0000313" key="2">
    <source>
        <dbReference type="Proteomes" id="UP000221165"/>
    </source>
</evidence>
<sequence>MEFHAGRSMLRGLLRNEFAAAGLPDNLPYYSDGICEMTGASTVLRYIARKTGLMGETAAQGVKIDSVVDYSFAVLQSLWRAGCQCGTKQKLSEDRAKAKYFKEVVLPLMLTLDSLVPDYDYGAPLPMESHLERPDDGVPSQCVPPANWIFESFSVADITVYSCTSSIAREFGESSLVPFTNLRRHSEAVEYHRRNIRVFIDSPHRY</sequence>
<keyword evidence="1" id="KW-0808">Transferase</keyword>
<dbReference type="Gene3D" id="1.20.1050.130">
    <property type="match status" value="1"/>
</dbReference>
<comment type="caution">
    <text evidence="1">The sequence shown here is derived from an EMBL/GenBank/DDBJ whole genome shotgun (WGS) entry which is preliminary data.</text>
</comment>
<dbReference type="OrthoDB" id="414243at2759"/>
<organism evidence="1 2">
    <name type="scientific">Cystoisospora suis</name>
    <dbReference type="NCBI Taxonomy" id="483139"/>
    <lineage>
        <taxon>Eukaryota</taxon>
        <taxon>Sar</taxon>
        <taxon>Alveolata</taxon>
        <taxon>Apicomplexa</taxon>
        <taxon>Conoidasida</taxon>
        <taxon>Coccidia</taxon>
        <taxon>Eucoccidiorida</taxon>
        <taxon>Eimeriorina</taxon>
        <taxon>Sarcocystidae</taxon>
        <taxon>Cystoisospora</taxon>
    </lineage>
</organism>
<name>A0A2C6LGH9_9APIC</name>
<dbReference type="GeneID" id="94423919"/>
<keyword evidence="2" id="KW-1185">Reference proteome</keyword>
<dbReference type="EMBL" id="MIGC01000186">
    <property type="protein sequence ID" value="PHJ25654.1"/>
    <property type="molecule type" value="Genomic_DNA"/>
</dbReference>
<dbReference type="RefSeq" id="XP_067927300.1">
    <property type="nucleotide sequence ID" value="XM_068060708.1"/>
</dbReference>
<reference evidence="1 2" key="1">
    <citation type="journal article" date="2017" name="Int. J. Parasitol.">
        <title>The genome of the protozoan parasite Cystoisospora suis and a reverse vaccinology approach to identify vaccine candidates.</title>
        <authorList>
            <person name="Palmieri N."/>
            <person name="Shrestha A."/>
            <person name="Ruttkowski B."/>
            <person name="Beck T."/>
            <person name="Vogl C."/>
            <person name="Tomley F."/>
            <person name="Blake D.P."/>
            <person name="Joachim A."/>
        </authorList>
    </citation>
    <scope>NUCLEOTIDE SEQUENCE [LARGE SCALE GENOMIC DNA]</scope>
    <source>
        <strain evidence="1 2">Wien I</strain>
    </source>
</reference>
<dbReference type="Proteomes" id="UP000221165">
    <property type="component" value="Unassembled WGS sequence"/>
</dbReference>
<protein>
    <submittedName>
        <fullName evidence="1">Glutathione s-transferase</fullName>
    </submittedName>
</protein>
<gene>
    <name evidence="1" type="ORF">CSUI_000474</name>
</gene>
<proteinExistence type="predicted"/>
<accession>A0A2C6LGH9</accession>
<dbReference type="VEuPathDB" id="ToxoDB:CSUI_000474"/>
<dbReference type="GO" id="GO:0016740">
    <property type="term" value="F:transferase activity"/>
    <property type="evidence" value="ECO:0007669"/>
    <property type="project" value="UniProtKB-KW"/>
</dbReference>
<evidence type="ECO:0000313" key="1">
    <source>
        <dbReference type="EMBL" id="PHJ25654.1"/>
    </source>
</evidence>